<reference evidence="5" key="2">
    <citation type="submission" date="2025-08" db="UniProtKB">
        <authorList>
            <consortium name="RefSeq"/>
        </authorList>
    </citation>
    <scope>IDENTIFICATION</scope>
</reference>
<keyword evidence="2" id="KW-0808">Transferase</keyword>
<comment type="similarity">
    <text evidence="1">Belongs to the plant acyltransferase family.</text>
</comment>
<gene>
    <name evidence="5" type="primary">LOC103335827</name>
</gene>
<dbReference type="GeneID" id="103335827"/>
<accession>A0ABM1LSV6</accession>
<dbReference type="Pfam" id="PF02458">
    <property type="entry name" value="Transferase"/>
    <property type="match status" value="1"/>
</dbReference>
<dbReference type="Proteomes" id="UP000694861">
    <property type="component" value="Linkage group LG6"/>
</dbReference>
<dbReference type="InterPro" id="IPR050317">
    <property type="entry name" value="Plant_Fungal_Acyltransferase"/>
</dbReference>
<keyword evidence="4" id="KW-1185">Reference proteome</keyword>
<dbReference type="RefSeq" id="XP_016650483.1">
    <property type="nucleotide sequence ID" value="XM_016794997.1"/>
</dbReference>
<sequence>MAEKVTVSIKESTMVKPAEESTPRGSLLSGDENFFDLVVLKQALSKALVLFYPMAGRYKLNDQNGRMEIDCNAEGVLFVVAESISAIDDFGDFVLNPNLRELIPGVDYAGGISSFRIFALQVGYIISLLQLALAPSEIDDRERKPAAENLKNQNLQSTSAARILAE</sequence>
<evidence type="ECO:0000256" key="3">
    <source>
        <dbReference type="ARBA" id="ARBA00023315"/>
    </source>
</evidence>
<dbReference type="PANTHER" id="PTHR31642:SF11">
    <property type="entry name" value="SHIKIMATE O-HYDROXYCINNAMOYLTRANSFERASE"/>
    <property type="match status" value="1"/>
</dbReference>
<reference evidence="4" key="1">
    <citation type="journal article" date="2012" name="Nat. Commun.">
        <title>The genome of Prunus mume.</title>
        <authorList>
            <person name="Zhang Q."/>
            <person name="Chen W."/>
            <person name="Sun L."/>
            <person name="Zhao F."/>
            <person name="Huang B."/>
            <person name="Yang W."/>
            <person name="Tao Y."/>
            <person name="Wang J."/>
            <person name="Yuan Z."/>
            <person name="Fan G."/>
            <person name="Xing Z."/>
            <person name="Han C."/>
            <person name="Pan H."/>
            <person name="Zhong X."/>
            <person name="Shi W."/>
            <person name="Liang X."/>
            <person name="Du D."/>
            <person name="Sun F."/>
            <person name="Xu Z."/>
            <person name="Hao R."/>
            <person name="Lv T."/>
            <person name="Lv Y."/>
            <person name="Zheng Z."/>
            <person name="Sun M."/>
            <person name="Luo L."/>
            <person name="Cai M."/>
            <person name="Gao Y."/>
            <person name="Wang J."/>
            <person name="Yin Y."/>
            <person name="Xu X."/>
            <person name="Cheng T."/>
            <person name="Wang J."/>
        </authorList>
    </citation>
    <scope>NUCLEOTIDE SEQUENCE [LARGE SCALE GENOMIC DNA]</scope>
</reference>
<dbReference type="PANTHER" id="PTHR31642">
    <property type="entry name" value="TRICHOTHECENE 3-O-ACETYLTRANSFERASE"/>
    <property type="match status" value="1"/>
</dbReference>
<evidence type="ECO:0000256" key="2">
    <source>
        <dbReference type="ARBA" id="ARBA00022679"/>
    </source>
</evidence>
<keyword evidence="3" id="KW-0012">Acyltransferase</keyword>
<protein>
    <submittedName>
        <fullName evidence="5">Shikimate O-hydroxycinnamoyltransferase-like</fullName>
    </submittedName>
</protein>
<evidence type="ECO:0000256" key="1">
    <source>
        <dbReference type="ARBA" id="ARBA00009861"/>
    </source>
</evidence>
<organism evidence="4 5">
    <name type="scientific">Prunus mume</name>
    <name type="common">Japanese apricot</name>
    <name type="synonym">Armeniaca mume</name>
    <dbReference type="NCBI Taxonomy" id="102107"/>
    <lineage>
        <taxon>Eukaryota</taxon>
        <taxon>Viridiplantae</taxon>
        <taxon>Streptophyta</taxon>
        <taxon>Embryophyta</taxon>
        <taxon>Tracheophyta</taxon>
        <taxon>Spermatophyta</taxon>
        <taxon>Magnoliopsida</taxon>
        <taxon>eudicotyledons</taxon>
        <taxon>Gunneridae</taxon>
        <taxon>Pentapetalae</taxon>
        <taxon>rosids</taxon>
        <taxon>fabids</taxon>
        <taxon>Rosales</taxon>
        <taxon>Rosaceae</taxon>
        <taxon>Amygdaloideae</taxon>
        <taxon>Amygdaleae</taxon>
        <taxon>Prunus</taxon>
    </lineage>
</organism>
<name>A0ABM1LSV6_PRUMU</name>
<evidence type="ECO:0000313" key="5">
    <source>
        <dbReference type="RefSeq" id="XP_016650483.1"/>
    </source>
</evidence>
<proteinExistence type="inferred from homology"/>
<dbReference type="InterPro" id="IPR023213">
    <property type="entry name" value="CAT-like_dom_sf"/>
</dbReference>
<evidence type="ECO:0000313" key="4">
    <source>
        <dbReference type="Proteomes" id="UP000694861"/>
    </source>
</evidence>
<dbReference type="Gene3D" id="3.30.559.10">
    <property type="entry name" value="Chloramphenicol acetyltransferase-like domain"/>
    <property type="match status" value="1"/>
</dbReference>